<evidence type="ECO:0000256" key="1">
    <source>
        <dbReference type="SAM" id="MobiDB-lite"/>
    </source>
</evidence>
<comment type="caution">
    <text evidence="2">The sequence shown here is derived from an EMBL/GenBank/DDBJ whole genome shotgun (WGS) entry which is preliminary data.</text>
</comment>
<dbReference type="AlphaFoldDB" id="A0AAD6CNI3"/>
<feature type="region of interest" description="Disordered" evidence="1">
    <location>
        <begin position="449"/>
        <end position="514"/>
    </location>
</feature>
<accession>A0AAD6CNI3</accession>
<feature type="compositionally biased region" description="Low complexity" evidence="1">
    <location>
        <begin position="251"/>
        <end position="262"/>
    </location>
</feature>
<reference evidence="2 3" key="1">
    <citation type="journal article" date="2023" name="IMA Fungus">
        <title>Comparative genomic study of the Penicillium genus elucidates a diverse pangenome and 15 lateral gene transfer events.</title>
        <authorList>
            <person name="Petersen C."/>
            <person name="Sorensen T."/>
            <person name="Nielsen M.R."/>
            <person name="Sondergaard T.E."/>
            <person name="Sorensen J.L."/>
            <person name="Fitzpatrick D.A."/>
            <person name="Frisvad J.C."/>
            <person name="Nielsen K.L."/>
        </authorList>
    </citation>
    <scope>NUCLEOTIDE SEQUENCE [LARGE SCALE GENOMIC DNA]</scope>
    <source>
        <strain evidence="2 3">IBT 35679</strain>
    </source>
</reference>
<name>A0AAD6CNI3_9EURO</name>
<feature type="region of interest" description="Disordered" evidence="1">
    <location>
        <begin position="227"/>
        <end position="262"/>
    </location>
</feature>
<protein>
    <submittedName>
        <fullName evidence="2">Uncharacterized protein</fullName>
    </submittedName>
</protein>
<feature type="compositionally biased region" description="Basic and acidic residues" evidence="1">
    <location>
        <begin position="232"/>
        <end position="247"/>
    </location>
</feature>
<dbReference type="EMBL" id="JAQIZZ010000007">
    <property type="protein sequence ID" value="KAJ5532074.1"/>
    <property type="molecule type" value="Genomic_DNA"/>
</dbReference>
<dbReference type="Proteomes" id="UP001220324">
    <property type="component" value="Unassembled WGS sequence"/>
</dbReference>
<gene>
    <name evidence="2" type="ORF">N7494_008626</name>
</gene>
<sequence>MRYENWDVLLFPEGCKVPIQEFKTQCFVTKDTESPYLQVSASMSPPSYYPAQGNVGQVPVLTTFIPSMPKDSCFRVSIHSWDKPRPSRFMEKLMEPEDVLIFESRVFIDGQLIAGGIFGQRAMWPYVIDIDRDGNQDVLRFPAFHPEILNQQHWDAGDPFGRIKVTLSEGFARPNRSPPFERVKDVISLSFQHAPLDILEYSNIAWPNSNMWTQALRAGSKLDSTRKIGRAGADDTPHGHSPSRPEPRFLQTTNSESSSTQSAISNAWSSNAWVSNRAFPFPVSQWDRQGPERRWGFYPERYLEPLTTDQVIEPLINDDVWNHRGARSSREDVPMPDYSSIGSSRTMSSVAGMSYEHSKQASMSTPIDDDQINELIQALTPTKVPPTTGTRAPSNTPSTLLAAAKPSAVVEVSHGSTRASALRVLSQPSTRDVSGSSNISLAVEKITTPSKLADGPSGNINGKKERTKENSKEFLQKSSREDLDEGPKENGTPQEEKIDNEKVQESEGPITVLL</sequence>
<evidence type="ECO:0000313" key="2">
    <source>
        <dbReference type="EMBL" id="KAJ5532074.1"/>
    </source>
</evidence>
<feature type="compositionally biased region" description="Basic and acidic residues" evidence="1">
    <location>
        <begin position="462"/>
        <end position="505"/>
    </location>
</feature>
<proteinExistence type="predicted"/>
<evidence type="ECO:0000313" key="3">
    <source>
        <dbReference type="Proteomes" id="UP001220324"/>
    </source>
</evidence>
<keyword evidence="3" id="KW-1185">Reference proteome</keyword>
<organism evidence="2 3">
    <name type="scientific">Penicillium frequentans</name>
    <dbReference type="NCBI Taxonomy" id="3151616"/>
    <lineage>
        <taxon>Eukaryota</taxon>
        <taxon>Fungi</taxon>
        <taxon>Dikarya</taxon>
        <taxon>Ascomycota</taxon>
        <taxon>Pezizomycotina</taxon>
        <taxon>Eurotiomycetes</taxon>
        <taxon>Eurotiomycetidae</taxon>
        <taxon>Eurotiales</taxon>
        <taxon>Aspergillaceae</taxon>
        <taxon>Penicillium</taxon>
    </lineage>
</organism>